<keyword evidence="2" id="KW-1185">Reference proteome</keyword>
<dbReference type="Proteomes" id="UP000199403">
    <property type="component" value="Unassembled WGS sequence"/>
</dbReference>
<dbReference type="EMBL" id="FNZH01000005">
    <property type="protein sequence ID" value="SEJ56496.1"/>
    <property type="molecule type" value="Genomic_DNA"/>
</dbReference>
<accession>A0A1H6ZV22</accession>
<evidence type="ECO:0000313" key="2">
    <source>
        <dbReference type="Proteomes" id="UP000199403"/>
    </source>
</evidence>
<sequence length="153" mass="17293">MSWTRSGGQYGKGCCFRFSSLGYRCSAFFQQPSSRRSGFALFSILNVVTFRNPLARRKGFVFGTEKSPVESQHFRILPVVSGCCPAGMSSISVNGYLSTPSMLEKAPIRSFVHHQKLKSFHRDHLFLLYMALPVTFCGYKTRQVACRFSIKLQ</sequence>
<protein>
    <submittedName>
        <fullName evidence="1">Uncharacterized protein</fullName>
    </submittedName>
</protein>
<name>A0A1H6ZV22_9BACT</name>
<organism evidence="1 2">
    <name type="scientific">Cyclobacterium xiamenense</name>
    <dbReference type="NCBI Taxonomy" id="1297121"/>
    <lineage>
        <taxon>Bacteria</taxon>
        <taxon>Pseudomonadati</taxon>
        <taxon>Bacteroidota</taxon>
        <taxon>Cytophagia</taxon>
        <taxon>Cytophagales</taxon>
        <taxon>Cyclobacteriaceae</taxon>
        <taxon>Cyclobacterium</taxon>
    </lineage>
</organism>
<evidence type="ECO:0000313" key="1">
    <source>
        <dbReference type="EMBL" id="SEJ56496.1"/>
    </source>
</evidence>
<gene>
    <name evidence="1" type="ORF">SAMN05192553_105118</name>
</gene>
<dbReference type="AlphaFoldDB" id="A0A1H6ZV22"/>
<proteinExistence type="predicted"/>
<reference evidence="2" key="1">
    <citation type="submission" date="2016-10" db="EMBL/GenBank/DDBJ databases">
        <authorList>
            <person name="Varghese N."/>
            <person name="Submissions S."/>
        </authorList>
    </citation>
    <scope>NUCLEOTIDE SEQUENCE [LARGE SCALE GENOMIC DNA]</scope>
    <source>
        <strain evidence="2">IBRC-M 10761</strain>
    </source>
</reference>